<name>A0A498IRK3_MALDO</name>
<comment type="caution">
    <text evidence="2">The sequence shown here is derived from an EMBL/GenBank/DDBJ whole genome shotgun (WGS) entry which is preliminary data.</text>
</comment>
<organism evidence="2 3">
    <name type="scientific">Malus domestica</name>
    <name type="common">Apple</name>
    <name type="synonym">Pyrus malus</name>
    <dbReference type="NCBI Taxonomy" id="3750"/>
    <lineage>
        <taxon>Eukaryota</taxon>
        <taxon>Viridiplantae</taxon>
        <taxon>Streptophyta</taxon>
        <taxon>Embryophyta</taxon>
        <taxon>Tracheophyta</taxon>
        <taxon>Spermatophyta</taxon>
        <taxon>Magnoliopsida</taxon>
        <taxon>eudicotyledons</taxon>
        <taxon>Gunneridae</taxon>
        <taxon>Pentapetalae</taxon>
        <taxon>rosids</taxon>
        <taxon>fabids</taxon>
        <taxon>Rosales</taxon>
        <taxon>Rosaceae</taxon>
        <taxon>Amygdaloideae</taxon>
        <taxon>Maleae</taxon>
        <taxon>Malus</taxon>
    </lineage>
</organism>
<reference evidence="2 3" key="1">
    <citation type="submission" date="2018-10" db="EMBL/GenBank/DDBJ databases">
        <title>A high-quality apple genome assembly.</title>
        <authorList>
            <person name="Hu J."/>
        </authorList>
    </citation>
    <scope>NUCLEOTIDE SEQUENCE [LARGE SCALE GENOMIC DNA]</scope>
    <source>
        <strain evidence="3">cv. HFTH1</strain>
        <tissue evidence="2">Young leaf</tissue>
    </source>
</reference>
<accession>A0A498IRK3</accession>
<proteinExistence type="predicted"/>
<feature type="region of interest" description="Disordered" evidence="1">
    <location>
        <begin position="67"/>
        <end position="91"/>
    </location>
</feature>
<evidence type="ECO:0000313" key="2">
    <source>
        <dbReference type="EMBL" id="RXH83903.1"/>
    </source>
</evidence>
<sequence length="91" mass="10017">MYILISTWHEAFWELTDFGFCRNSEVKRERGQSIPKMGDPLGSSARVSFQKQNHEGMVETQSGQYSVTVESSPGCGGGLGQDVTQDLSKVS</sequence>
<protein>
    <submittedName>
        <fullName evidence="2">Uncharacterized protein</fullName>
    </submittedName>
</protein>
<dbReference type="EMBL" id="RDQH01000337">
    <property type="protein sequence ID" value="RXH83903.1"/>
    <property type="molecule type" value="Genomic_DNA"/>
</dbReference>
<dbReference type="Proteomes" id="UP000290289">
    <property type="component" value="Chromosome 11"/>
</dbReference>
<evidence type="ECO:0000256" key="1">
    <source>
        <dbReference type="SAM" id="MobiDB-lite"/>
    </source>
</evidence>
<evidence type="ECO:0000313" key="3">
    <source>
        <dbReference type="Proteomes" id="UP000290289"/>
    </source>
</evidence>
<gene>
    <name evidence="2" type="ORF">DVH24_013148</name>
</gene>
<feature type="compositionally biased region" description="Polar residues" evidence="1">
    <location>
        <begin position="82"/>
        <end position="91"/>
    </location>
</feature>
<keyword evidence="3" id="KW-1185">Reference proteome</keyword>
<dbReference type="AlphaFoldDB" id="A0A498IRK3"/>